<sequence length="100" mass="11494">MQILMALKIHEAELPLAAWIEEKICASTQNVHTKNKVCMVFNSAFWNLNVAMTMPRSCIVQILMVVCFCSLSHGSNVFFFIRNTVMYLYQNAFTELINAR</sequence>
<proteinExistence type="predicted"/>
<dbReference type="Proteomes" id="UP001280121">
    <property type="component" value="Unassembled WGS sequence"/>
</dbReference>
<reference evidence="2" key="1">
    <citation type="journal article" date="2023" name="Plant J.">
        <title>Genome sequences and population genomics provide insights into the demographic history, inbreeding, and mutation load of two 'living fossil' tree species of Dipteronia.</title>
        <authorList>
            <person name="Feng Y."/>
            <person name="Comes H.P."/>
            <person name="Chen J."/>
            <person name="Zhu S."/>
            <person name="Lu R."/>
            <person name="Zhang X."/>
            <person name="Li P."/>
            <person name="Qiu J."/>
            <person name="Olsen K.M."/>
            <person name="Qiu Y."/>
        </authorList>
    </citation>
    <scope>NUCLEOTIDE SEQUENCE</scope>
    <source>
        <strain evidence="2">KIB01</strain>
    </source>
</reference>
<evidence type="ECO:0000313" key="2">
    <source>
        <dbReference type="EMBL" id="KAK2636665.1"/>
    </source>
</evidence>
<accession>A0AAD9TIC5</accession>
<keyword evidence="1" id="KW-0472">Membrane</keyword>
<keyword evidence="1" id="KW-1133">Transmembrane helix</keyword>
<evidence type="ECO:0000256" key="1">
    <source>
        <dbReference type="SAM" id="Phobius"/>
    </source>
</evidence>
<name>A0AAD9TIC5_9ROSI</name>
<feature type="transmembrane region" description="Helical" evidence="1">
    <location>
        <begin position="58"/>
        <end position="81"/>
    </location>
</feature>
<organism evidence="2 3">
    <name type="scientific">Dipteronia dyeriana</name>
    <dbReference type="NCBI Taxonomy" id="168575"/>
    <lineage>
        <taxon>Eukaryota</taxon>
        <taxon>Viridiplantae</taxon>
        <taxon>Streptophyta</taxon>
        <taxon>Embryophyta</taxon>
        <taxon>Tracheophyta</taxon>
        <taxon>Spermatophyta</taxon>
        <taxon>Magnoliopsida</taxon>
        <taxon>eudicotyledons</taxon>
        <taxon>Gunneridae</taxon>
        <taxon>Pentapetalae</taxon>
        <taxon>rosids</taxon>
        <taxon>malvids</taxon>
        <taxon>Sapindales</taxon>
        <taxon>Sapindaceae</taxon>
        <taxon>Hippocastanoideae</taxon>
        <taxon>Acereae</taxon>
        <taxon>Dipteronia</taxon>
    </lineage>
</organism>
<keyword evidence="3" id="KW-1185">Reference proteome</keyword>
<dbReference type="AlphaFoldDB" id="A0AAD9TIC5"/>
<keyword evidence="1" id="KW-0812">Transmembrane</keyword>
<protein>
    <submittedName>
        <fullName evidence="2">Uncharacterized protein</fullName>
    </submittedName>
</protein>
<evidence type="ECO:0000313" key="3">
    <source>
        <dbReference type="Proteomes" id="UP001280121"/>
    </source>
</evidence>
<dbReference type="EMBL" id="JANJYI010000009">
    <property type="protein sequence ID" value="KAK2636665.1"/>
    <property type="molecule type" value="Genomic_DNA"/>
</dbReference>
<comment type="caution">
    <text evidence="2">The sequence shown here is derived from an EMBL/GenBank/DDBJ whole genome shotgun (WGS) entry which is preliminary data.</text>
</comment>
<gene>
    <name evidence="2" type="ORF">Ddye_031457</name>
</gene>